<evidence type="ECO:0000256" key="5">
    <source>
        <dbReference type="ARBA" id="ARBA00022989"/>
    </source>
</evidence>
<keyword evidence="2" id="KW-0813">Transport</keyword>
<evidence type="ECO:0000313" key="9">
    <source>
        <dbReference type="EMBL" id="GAA4189692.1"/>
    </source>
</evidence>
<gene>
    <name evidence="9" type="ORF">GCM10022288_17900</name>
</gene>
<feature type="transmembrane region" description="Helical" evidence="7">
    <location>
        <begin position="249"/>
        <end position="269"/>
    </location>
</feature>
<keyword evidence="3" id="KW-1003">Cell membrane</keyword>
<dbReference type="InterPro" id="IPR011701">
    <property type="entry name" value="MFS"/>
</dbReference>
<evidence type="ECO:0000256" key="4">
    <source>
        <dbReference type="ARBA" id="ARBA00022692"/>
    </source>
</evidence>
<reference evidence="10" key="1">
    <citation type="journal article" date="2019" name="Int. J. Syst. Evol. Microbiol.">
        <title>The Global Catalogue of Microorganisms (GCM) 10K type strain sequencing project: providing services to taxonomists for standard genome sequencing and annotation.</title>
        <authorList>
            <consortium name="The Broad Institute Genomics Platform"/>
            <consortium name="The Broad Institute Genome Sequencing Center for Infectious Disease"/>
            <person name="Wu L."/>
            <person name="Ma J."/>
        </authorList>
    </citation>
    <scope>NUCLEOTIDE SEQUENCE [LARGE SCALE GENOMIC DNA]</scope>
    <source>
        <strain evidence="10">JCM 17593</strain>
    </source>
</reference>
<dbReference type="InterPro" id="IPR020846">
    <property type="entry name" value="MFS_dom"/>
</dbReference>
<dbReference type="Proteomes" id="UP001500213">
    <property type="component" value="Unassembled WGS sequence"/>
</dbReference>
<dbReference type="SUPFAM" id="SSF103473">
    <property type="entry name" value="MFS general substrate transporter"/>
    <property type="match status" value="1"/>
</dbReference>
<accession>A0ABP8ASS3</accession>
<keyword evidence="6 7" id="KW-0472">Membrane</keyword>
<keyword evidence="5 7" id="KW-1133">Transmembrane helix</keyword>
<dbReference type="PROSITE" id="PS50850">
    <property type="entry name" value="MFS"/>
    <property type="match status" value="1"/>
</dbReference>
<evidence type="ECO:0000313" key="10">
    <source>
        <dbReference type="Proteomes" id="UP001500213"/>
    </source>
</evidence>
<evidence type="ECO:0000259" key="8">
    <source>
        <dbReference type="PROSITE" id="PS50850"/>
    </source>
</evidence>
<feature type="transmembrane region" description="Helical" evidence="7">
    <location>
        <begin position="304"/>
        <end position="327"/>
    </location>
</feature>
<keyword evidence="4 7" id="KW-0812">Transmembrane</keyword>
<comment type="subcellular location">
    <subcellularLocation>
        <location evidence="1">Cell membrane</location>
        <topology evidence="1">Multi-pass membrane protein</topology>
    </subcellularLocation>
</comment>
<dbReference type="InterPro" id="IPR050171">
    <property type="entry name" value="MFS_Transporters"/>
</dbReference>
<feature type="transmembrane region" description="Helical" evidence="7">
    <location>
        <begin position="108"/>
        <end position="128"/>
    </location>
</feature>
<feature type="transmembrane region" description="Helical" evidence="7">
    <location>
        <begin position="281"/>
        <end position="298"/>
    </location>
</feature>
<feature type="transmembrane region" description="Helical" evidence="7">
    <location>
        <begin position="12"/>
        <end position="30"/>
    </location>
</feature>
<feature type="transmembrane region" description="Helical" evidence="7">
    <location>
        <begin position="213"/>
        <end position="237"/>
    </location>
</feature>
<dbReference type="EMBL" id="BAABBX010000014">
    <property type="protein sequence ID" value="GAA4189692.1"/>
    <property type="molecule type" value="Genomic_DNA"/>
</dbReference>
<comment type="caution">
    <text evidence="9">The sequence shown here is derived from an EMBL/GenBank/DDBJ whole genome shotgun (WGS) entry which is preliminary data.</text>
</comment>
<evidence type="ECO:0000256" key="1">
    <source>
        <dbReference type="ARBA" id="ARBA00004651"/>
    </source>
</evidence>
<dbReference type="PANTHER" id="PTHR23517">
    <property type="entry name" value="RESISTANCE PROTEIN MDTM, PUTATIVE-RELATED-RELATED"/>
    <property type="match status" value="1"/>
</dbReference>
<evidence type="ECO:0000256" key="7">
    <source>
        <dbReference type="SAM" id="Phobius"/>
    </source>
</evidence>
<feature type="transmembrane region" description="Helical" evidence="7">
    <location>
        <begin position="373"/>
        <end position="392"/>
    </location>
</feature>
<organism evidence="9 10">
    <name type="scientific">Gryllotalpicola kribbensis</name>
    <dbReference type="NCBI Taxonomy" id="993084"/>
    <lineage>
        <taxon>Bacteria</taxon>
        <taxon>Bacillati</taxon>
        <taxon>Actinomycetota</taxon>
        <taxon>Actinomycetes</taxon>
        <taxon>Micrococcales</taxon>
        <taxon>Microbacteriaceae</taxon>
        <taxon>Gryllotalpicola</taxon>
    </lineage>
</organism>
<feature type="transmembrane region" description="Helical" evidence="7">
    <location>
        <begin position="140"/>
        <end position="163"/>
    </location>
</feature>
<feature type="transmembrane region" description="Helical" evidence="7">
    <location>
        <begin position="169"/>
        <end position="188"/>
    </location>
</feature>
<dbReference type="InterPro" id="IPR036259">
    <property type="entry name" value="MFS_trans_sf"/>
</dbReference>
<proteinExistence type="predicted"/>
<evidence type="ECO:0000256" key="6">
    <source>
        <dbReference type="ARBA" id="ARBA00023136"/>
    </source>
</evidence>
<dbReference type="Gene3D" id="1.20.1250.20">
    <property type="entry name" value="MFS general substrate transporter like domains"/>
    <property type="match status" value="1"/>
</dbReference>
<feature type="transmembrane region" description="Helical" evidence="7">
    <location>
        <begin position="42"/>
        <end position="67"/>
    </location>
</feature>
<feature type="domain" description="Major facilitator superfamily (MFS) profile" evidence="8">
    <location>
        <begin position="1"/>
        <end position="396"/>
    </location>
</feature>
<dbReference type="Pfam" id="PF07690">
    <property type="entry name" value="MFS_1"/>
    <property type="match status" value="1"/>
</dbReference>
<name>A0ABP8ASS3_9MICO</name>
<feature type="transmembrane region" description="Helical" evidence="7">
    <location>
        <begin position="79"/>
        <end position="102"/>
    </location>
</feature>
<evidence type="ECO:0000256" key="2">
    <source>
        <dbReference type="ARBA" id="ARBA00022448"/>
    </source>
</evidence>
<keyword evidence="10" id="KW-1185">Reference proteome</keyword>
<dbReference type="RefSeq" id="WP_344776016.1">
    <property type="nucleotide sequence ID" value="NZ_BAABBX010000014.1"/>
</dbReference>
<feature type="transmembrane region" description="Helical" evidence="7">
    <location>
        <begin position="339"/>
        <end position="361"/>
    </location>
</feature>
<evidence type="ECO:0000256" key="3">
    <source>
        <dbReference type="ARBA" id="ARBA00022475"/>
    </source>
</evidence>
<sequence length="416" mass="42689">MNRIARTLPRAASYWTAAAVAAIALWTSGAPSTTYPLYESQWHVTTAVTNAVFAVYPAALVVVLLVFGDLADHIGRRAAILLGLAAMLVGTLLFALAPNIGIVFVGRVFMGVGVGLALSPASAAVLEFSRAGRERAAGSVTTAATALGLALATLIGGALIQYAPFPLHLDFWVLTVVIAAVAAMVWFMPRHTRDEARGAWRPRGVAVAPGIRLMYLVAALSMSTAYMFGAIILSLGATIAEQITHATNVLEVGAIMAVMSVFIGATALATRTVRPRNSISIGAVVTLAAFALLLDAAYTGSLPVFVATTIVAGSGYALMFSGALALIGQNAPAHHRAGTISAVYLVAYLMQGATAVALGFIATGGGLRSALDVGAIGVGVFAIGSLVTAQVLRARQNAAESRTAATAHTASIAFEE</sequence>
<protein>
    <recommendedName>
        <fullName evidence="8">Major facilitator superfamily (MFS) profile domain-containing protein</fullName>
    </recommendedName>
</protein>